<sequence>MKKAIRRVIDANDDDLKNNPKGFLCDLDTIQVIMELFQTISESGRLIRESRDYYRMLQTLSADDKLNLPSKGEITLMRERWFAFSRGIGLITPRIFSQLKDASATG</sequence>
<dbReference type="KEGG" id="abp:AGABI1DRAFT114117"/>
<protein>
    <submittedName>
        <fullName evidence="1">Uncharacterized protein</fullName>
    </submittedName>
</protein>
<dbReference type="OMA" id="VIMELFQ"/>
<dbReference type="GeneID" id="18824213"/>
<organism evidence="1 2">
    <name type="scientific">Agaricus bisporus var. burnettii (strain JB137-S8 / ATCC MYA-4627 / FGSC 10392)</name>
    <name type="common">White button mushroom</name>
    <dbReference type="NCBI Taxonomy" id="597362"/>
    <lineage>
        <taxon>Eukaryota</taxon>
        <taxon>Fungi</taxon>
        <taxon>Dikarya</taxon>
        <taxon>Basidiomycota</taxon>
        <taxon>Agaricomycotina</taxon>
        <taxon>Agaricomycetes</taxon>
        <taxon>Agaricomycetidae</taxon>
        <taxon>Agaricales</taxon>
        <taxon>Agaricineae</taxon>
        <taxon>Agaricaceae</taxon>
        <taxon>Agaricus</taxon>
    </lineage>
</organism>
<dbReference type="HOGENOM" id="CLU_2222420_0_0_1"/>
<name>K5VYQ0_AGABU</name>
<dbReference type="RefSeq" id="XP_007330207.1">
    <property type="nucleotide sequence ID" value="XM_007330145.1"/>
</dbReference>
<proteinExistence type="predicted"/>
<keyword evidence="2" id="KW-1185">Reference proteome</keyword>
<dbReference type="EMBL" id="JH971390">
    <property type="protein sequence ID" value="EKM79589.1"/>
    <property type="molecule type" value="Genomic_DNA"/>
</dbReference>
<evidence type="ECO:0000313" key="1">
    <source>
        <dbReference type="EMBL" id="EKM79589.1"/>
    </source>
</evidence>
<evidence type="ECO:0000313" key="2">
    <source>
        <dbReference type="Proteomes" id="UP000008493"/>
    </source>
</evidence>
<reference evidence="2" key="1">
    <citation type="journal article" date="2012" name="Proc. Natl. Acad. Sci. U.S.A.">
        <title>Genome sequence of the button mushroom Agaricus bisporus reveals mechanisms governing adaptation to a humic-rich ecological niche.</title>
        <authorList>
            <person name="Morin E."/>
            <person name="Kohler A."/>
            <person name="Baker A.R."/>
            <person name="Foulongne-Oriol M."/>
            <person name="Lombard V."/>
            <person name="Nagy L.G."/>
            <person name="Ohm R.A."/>
            <person name="Patyshakuliyeva A."/>
            <person name="Brun A."/>
            <person name="Aerts A.L."/>
            <person name="Bailey A.M."/>
            <person name="Billette C."/>
            <person name="Coutinho P.M."/>
            <person name="Deakin G."/>
            <person name="Doddapaneni H."/>
            <person name="Floudas D."/>
            <person name="Grimwood J."/>
            <person name="Hilden K."/>
            <person name="Kuees U."/>
            <person name="LaButti K.M."/>
            <person name="Lapidus A."/>
            <person name="Lindquist E.A."/>
            <person name="Lucas S.M."/>
            <person name="Murat C."/>
            <person name="Riley R.W."/>
            <person name="Salamov A.A."/>
            <person name="Schmutz J."/>
            <person name="Subramanian V."/>
            <person name="Woesten H.A.B."/>
            <person name="Xu J."/>
            <person name="Eastwood D.C."/>
            <person name="Foster G.D."/>
            <person name="Sonnenberg A.S."/>
            <person name="Cullen D."/>
            <person name="de Vries R.P."/>
            <person name="Lundell T."/>
            <person name="Hibbett D.S."/>
            <person name="Henrissat B."/>
            <person name="Burton K.S."/>
            <person name="Kerrigan R.W."/>
            <person name="Challen M.P."/>
            <person name="Grigoriev I.V."/>
            <person name="Martin F."/>
        </authorList>
    </citation>
    <scope>NUCLEOTIDE SEQUENCE [LARGE SCALE GENOMIC DNA]</scope>
    <source>
        <strain evidence="2">JB137-S8 / ATCC MYA-4627 / FGSC 10392</strain>
    </source>
</reference>
<accession>K5VYQ0</accession>
<dbReference type="InParanoid" id="K5VYQ0"/>
<gene>
    <name evidence="1" type="ORF">AGABI1DRAFT_114117</name>
</gene>
<dbReference type="AlphaFoldDB" id="K5VYQ0"/>
<dbReference type="Proteomes" id="UP000008493">
    <property type="component" value="Unassembled WGS sequence"/>
</dbReference>